<feature type="chain" id="PRO_5045031086" evidence="2">
    <location>
        <begin position="20"/>
        <end position="205"/>
    </location>
</feature>
<feature type="region of interest" description="Disordered" evidence="1">
    <location>
        <begin position="28"/>
        <end position="67"/>
    </location>
</feature>
<evidence type="ECO:0000313" key="6">
    <source>
        <dbReference type="Proteomes" id="UP001648503"/>
    </source>
</evidence>
<keyword evidence="6" id="KW-1185">Reference proteome</keyword>
<comment type="caution">
    <text evidence="4">The sequence shown here is derived from an EMBL/GenBank/DDBJ whole genome shotgun (WGS) entry which is preliminary data.</text>
</comment>
<gene>
    <name evidence="5" type="ORF">BASA50_002185</name>
    <name evidence="4" type="ORF">BASA50_003472</name>
    <name evidence="3" type="ORF">BASA50_011005</name>
</gene>
<dbReference type="EMBL" id="JAFCIX010000030">
    <property type="protein sequence ID" value="KAH6600619.1"/>
    <property type="molecule type" value="Genomic_DNA"/>
</dbReference>
<keyword evidence="2" id="KW-0732">Signal</keyword>
<feature type="compositionally biased region" description="Polar residues" evidence="1">
    <location>
        <begin position="53"/>
        <end position="64"/>
    </location>
</feature>
<dbReference type="EMBL" id="JAFCIX010000100">
    <property type="protein sequence ID" value="KAH6598769.1"/>
    <property type="molecule type" value="Genomic_DNA"/>
</dbReference>
<dbReference type="EMBL" id="JAFCIX010000548">
    <property type="protein sequence ID" value="KAH6587943.1"/>
    <property type="molecule type" value="Genomic_DNA"/>
</dbReference>
<evidence type="ECO:0000256" key="2">
    <source>
        <dbReference type="SAM" id="SignalP"/>
    </source>
</evidence>
<organism evidence="4 6">
    <name type="scientific">Batrachochytrium salamandrivorans</name>
    <dbReference type="NCBI Taxonomy" id="1357716"/>
    <lineage>
        <taxon>Eukaryota</taxon>
        <taxon>Fungi</taxon>
        <taxon>Fungi incertae sedis</taxon>
        <taxon>Chytridiomycota</taxon>
        <taxon>Chytridiomycota incertae sedis</taxon>
        <taxon>Chytridiomycetes</taxon>
        <taxon>Rhizophydiales</taxon>
        <taxon>Rhizophydiales incertae sedis</taxon>
        <taxon>Batrachochytrium</taxon>
    </lineage>
</organism>
<evidence type="ECO:0000256" key="1">
    <source>
        <dbReference type="SAM" id="MobiDB-lite"/>
    </source>
</evidence>
<feature type="signal peptide" evidence="2">
    <location>
        <begin position="1"/>
        <end position="19"/>
    </location>
</feature>
<sequence>MYFLAPAFVSVLAIASVSAEYKNNKHSASVVPASTPCTGHSSEVETPAPEVATATSEPCATPTPTGDYVAPNSVLPEATEGYGDSHSVLPEATGDYVAPNSATPTPTGYVAPHSDSPYAAVTYTTAGVPVTVQLPYVSAVGTPVPTAPGSDFANLANLASVSGAPHPDGTAVPYATEAPIYSSARSNSLSFAAGVMAIVAAFVMI</sequence>
<dbReference type="Proteomes" id="UP001648503">
    <property type="component" value="Unassembled WGS sequence"/>
</dbReference>
<evidence type="ECO:0000313" key="4">
    <source>
        <dbReference type="EMBL" id="KAH6598769.1"/>
    </source>
</evidence>
<evidence type="ECO:0000313" key="3">
    <source>
        <dbReference type="EMBL" id="KAH6587943.1"/>
    </source>
</evidence>
<accession>A0ABQ8FL97</accession>
<reference evidence="4 6" key="1">
    <citation type="submission" date="2021-02" db="EMBL/GenBank/DDBJ databases">
        <title>Variation within the Batrachochytrium salamandrivorans European outbreak.</title>
        <authorList>
            <person name="Kelly M."/>
            <person name="Pasmans F."/>
            <person name="Shea T.P."/>
            <person name="Munoz J.F."/>
            <person name="Carranza S."/>
            <person name="Cuomo C.A."/>
            <person name="Martel A."/>
        </authorList>
    </citation>
    <scope>NUCLEOTIDE SEQUENCE [LARGE SCALE GENOMIC DNA]</scope>
    <source>
        <strain evidence="4 6">AMFP18/2</strain>
    </source>
</reference>
<name>A0ABQ8FL97_9FUNG</name>
<evidence type="ECO:0000313" key="5">
    <source>
        <dbReference type="EMBL" id="KAH6600619.1"/>
    </source>
</evidence>
<protein>
    <submittedName>
        <fullName evidence="4">Uncharacterized protein</fullName>
    </submittedName>
</protein>
<proteinExistence type="predicted"/>